<sequence length="444" mass="49305">MDELNAYIPPHVEATEQAVLGAMLVSKDAITAAVEVLKPEDFYSEIHEEIYRAIIAVYNNNVPADVTTVSEALKKRDSLQNVGGLAYIATLSTQGVAPSNTRHYAHIIKEKSVLRQLITAAEATRAGAYAQDADLNLILEKAEQSIFNITQASHQEGLRPIKDVLMESFAEMEKRAQNPGALTGVTTGFEDLDRKLSGLQKSDLVLLAARPSMGKTALMVNIATNAALRAKAKVAMFSLEMSKSQLVQRIIASIALVDLQKVISGNLNEDDWEKIINAMPIISQLDIDIDDTAGISPLELKAKCRRQKMERGLDLVVIDYLQLMQMSDRVESRQQEISAISRSLKGIAKELEVPVLALSQLSRLPEQRSDHRPILSDLRESGAIEQDADVVMFLYRDEYYLKEESEKPNIGEVIIAKHRNGPTDTVELVFRKEFTKFLNKEYGA</sequence>
<dbReference type="InterPro" id="IPR007694">
    <property type="entry name" value="DNA_helicase_DnaB-like_C"/>
</dbReference>
<accession>A0ABY7QSU0</accession>
<keyword evidence="15" id="KW-1185">Reference proteome</keyword>
<keyword evidence="8 12" id="KW-0238">DNA-binding</keyword>
<dbReference type="EC" id="5.6.2.3" evidence="11 12"/>
<name>A0ABY7QSU0_9FIRM</name>
<evidence type="ECO:0000313" key="14">
    <source>
        <dbReference type="EMBL" id="WBW49863.1"/>
    </source>
</evidence>
<feature type="domain" description="SF4 helicase" evidence="13">
    <location>
        <begin position="178"/>
        <end position="444"/>
    </location>
</feature>
<dbReference type="PANTHER" id="PTHR30153">
    <property type="entry name" value="REPLICATIVE DNA HELICASE DNAB"/>
    <property type="match status" value="1"/>
</dbReference>
<keyword evidence="5 12" id="KW-0378">Hydrolase</keyword>
<evidence type="ECO:0000256" key="8">
    <source>
        <dbReference type="ARBA" id="ARBA00023125"/>
    </source>
</evidence>
<dbReference type="Proteomes" id="UP001210339">
    <property type="component" value="Chromosome"/>
</dbReference>
<dbReference type="GO" id="GO:0003678">
    <property type="term" value="F:DNA helicase activity"/>
    <property type="evidence" value="ECO:0007669"/>
    <property type="project" value="UniProtKB-EC"/>
</dbReference>
<dbReference type="PANTHER" id="PTHR30153:SF2">
    <property type="entry name" value="REPLICATIVE DNA HELICASE"/>
    <property type="match status" value="1"/>
</dbReference>
<dbReference type="NCBIfam" id="TIGR00665">
    <property type="entry name" value="DnaB"/>
    <property type="match status" value="1"/>
</dbReference>
<evidence type="ECO:0000256" key="2">
    <source>
        <dbReference type="ARBA" id="ARBA00022515"/>
    </source>
</evidence>
<evidence type="ECO:0000259" key="13">
    <source>
        <dbReference type="PROSITE" id="PS51199"/>
    </source>
</evidence>
<evidence type="ECO:0000256" key="11">
    <source>
        <dbReference type="NCBIfam" id="TIGR00665"/>
    </source>
</evidence>
<dbReference type="GO" id="GO:0016787">
    <property type="term" value="F:hydrolase activity"/>
    <property type="evidence" value="ECO:0007669"/>
    <property type="project" value="UniProtKB-KW"/>
</dbReference>
<keyword evidence="2 12" id="KW-0639">Primosome</keyword>
<dbReference type="EMBL" id="CP115667">
    <property type="protein sequence ID" value="WBW49863.1"/>
    <property type="molecule type" value="Genomic_DNA"/>
</dbReference>
<dbReference type="PROSITE" id="PS51199">
    <property type="entry name" value="SF4_HELICASE"/>
    <property type="match status" value="1"/>
</dbReference>
<dbReference type="Gene3D" id="3.40.50.300">
    <property type="entry name" value="P-loop containing nucleotide triphosphate hydrolases"/>
    <property type="match status" value="1"/>
</dbReference>
<keyword evidence="6 12" id="KW-0347">Helicase</keyword>
<dbReference type="InterPro" id="IPR007693">
    <property type="entry name" value="DNA_helicase_DnaB-like_N"/>
</dbReference>
<evidence type="ECO:0000256" key="12">
    <source>
        <dbReference type="RuleBase" id="RU362085"/>
    </source>
</evidence>
<dbReference type="SUPFAM" id="SSF48024">
    <property type="entry name" value="N-terminal domain of DnaB helicase"/>
    <property type="match status" value="1"/>
</dbReference>
<reference evidence="14 15" key="1">
    <citation type="submission" date="2023-01" db="EMBL/GenBank/DDBJ databases">
        <authorList>
            <person name="Lee S.H."/>
            <person name="Jung H.S."/>
            <person name="Yun J.U."/>
        </authorList>
    </citation>
    <scope>NUCLEOTIDE SEQUENCE [LARGE SCALE GENOMIC DNA]</scope>
    <source>
        <strain evidence="14 15">CBA3646</strain>
    </source>
</reference>
<dbReference type="NCBIfam" id="NF004384">
    <property type="entry name" value="PRK05748.1"/>
    <property type="match status" value="1"/>
</dbReference>
<proteinExistence type="inferred from homology"/>
<comment type="similarity">
    <text evidence="1 12">Belongs to the helicase family. DnaB subfamily.</text>
</comment>
<evidence type="ECO:0000256" key="4">
    <source>
        <dbReference type="ARBA" id="ARBA00022741"/>
    </source>
</evidence>
<evidence type="ECO:0000256" key="9">
    <source>
        <dbReference type="ARBA" id="ARBA00023235"/>
    </source>
</evidence>
<evidence type="ECO:0000256" key="1">
    <source>
        <dbReference type="ARBA" id="ARBA00008428"/>
    </source>
</evidence>
<dbReference type="Gene3D" id="1.10.860.10">
    <property type="entry name" value="DNAb Helicase, Chain A"/>
    <property type="match status" value="1"/>
</dbReference>
<evidence type="ECO:0000256" key="10">
    <source>
        <dbReference type="ARBA" id="ARBA00048954"/>
    </source>
</evidence>
<keyword evidence="3 12" id="KW-0235">DNA replication</keyword>
<evidence type="ECO:0000256" key="7">
    <source>
        <dbReference type="ARBA" id="ARBA00022840"/>
    </source>
</evidence>
<dbReference type="RefSeq" id="WP_271191394.1">
    <property type="nucleotide sequence ID" value="NZ_CP115667.1"/>
</dbReference>
<evidence type="ECO:0000256" key="3">
    <source>
        <dbReference type="ARBA" id="ARBA00022705"/>
    </source>
</evidence>
<dbReference type="InterPro" id="IPR036185">
    <property type="entry name" value="DNA_heli_DnaB-like_N_sf"/>
</dbReference>
<dbReference type="SUPFAM" id="SSF52540">
    <property type="entry name" value="P-loop containing nucleoside triphosphate hydrolases"/>
    <property type="match status" value="1"/>
</dbReference>
<gene>
    <name evidence="14" type="primary">dnaB</name>
    <name evidence="14" type="ORF">O6R05_07635</name>
</gene>
<keyword evidence="4 12" id="KW-0547">Nucleotide-binding</keyword>
<dbReference type="Pfam" id="PF03796">
    <property type="entry name" value="DnaB_C"/>
    <property type="match status" value="1"/>
</dbReference>
<comment type="catalytic activity">
    <reaction evidence="10 12">
        <text>ATP + H2O = ADP + phosphate + H(+)</text>
        <dbReference type="Rhea" id="RHEA:13065"/>
        <dbReference type="ChEBI" id="CHEBI:15377"/>
        <dbReference type="ChEBI" id="CHEBI:15378"/>
        <dbReference type="ChEBI" id="CHEBI:30616"/>
        <dbReference type="ChEBI" id="CHEBI:43474"/>
        <dbReference type="ChEBI" id="CHEBI:456216"/>
        <dbReference type="EC" id="5.6.2.3"/>
    </reaction>
</comment>
<dbReference type="InterPro" id="IPR027417">
    <property type="entry name" value="P-loop_NTPase"/>
</dbReference>
<keyword evidence="9" id="KW-0413">Isomerase</keyword>
<evidence type="ECO:0000256" key="6">
    <source>
        <dbReference type="ARBA" id="ARBA00022806"/>
    </source>
</evidence>
<evidence type="ECO:0000256" key="5">
    <source>
        <dbReference type="ARBA" id="ARBA00022801"/>
    </source>
</evidence>
<dbReference type="CDD" id="cd00984">
    <property type="entry name" value="DnaB_C"/>
    <property type="match status" value="1"/>
</dbReference>
<evidence type="ECO:0000313" key="15">
    <source>
        <dbReference type="Proteomes" id="UP001210339"/>
    </source>
</evidence>
<organism evidence="14 15">
    <name type="scientific">Peptoniphilus equinus</name>
    <dbReference type="NCBI Taxonomy" id="3016343"/>
    <lineage>
        <taxon>Bacteria</taxon>
        <taxon>Bacillati</taxon>
        <taxon>Bacillota</taxon>
        <taxon>Tissierellia</taxon>
        <taxon>Tissierellales</taxon>
        <taxon>Peptoniphilaceae</taxon>
        <taxon>Peptoniphilus</taxon>
    </lineage>
</organism>
<keyword evidence="7 12" id="KW-0067">ATP-binding</keyword>
<dbReference type="InterPro" id="IPR016136">
    <property type="entry name" value="DNA_helicase_N/primase_C"/>
</dbReference>
<comment type="function">
    <text evidence="12">The main replicative DNA helicase, it participates in initiation and elongation during chromosome replication. Travels ahead of the DNA replisome, separating dsDNA into templates for DNA synthesis. A processive ATP-dependent 5'-3' DNA helicase it has DNA-dependent ATPase activity.</text>
</comment>
<protein>
    <recommendedName>
        <fullName evidence="11 12">Replicative DNA helicase</fullName>
        <ecNumber evidence="11 12">5.6.2.3</ecNumber>
    </recommendedName>
</protein>
<dbReference type="Pfam" id="PF00772">
    <property type="entry name" value="DnaB"/>
    <property type="match status" value="1"/>
</dbReference>
<dbReference type="InterPro" id="IPR007692">
    <property type="entry name" value="DNA_helicase_DnaB"/>
</dbReference>